<dbReference type="AlphaFoldDB" id="A0A938WZ06"/>
<protein>
    <recommendedName>
        <fullName evidence="5">Sugar-binding protein</fullName>
    </recommendedName>
</protein>
<gene>
    <name evidence="3" type="ORF">H7U32_07980</name>
</gene>
<dbReference type="Gene3D" id="1.20.1270.90">
    <property type="entry name" value="AF1782-like"/>
    <property type="match status" value="1"/>
</dbReference>
<keyword evidence="2" id="KW-0812">Transmembrane</keyword>
<evidence type="ECO:0000313" key="4">
    <source>
        <dbReference type="Proteomes" id="UP000718821"/>
    </source>
</evidence>
<feature type="compositionally biased region" description="Polar residues" evidence="1">
    <location>
        <begin position="449"/>
        <end position="458"/>
    </location>
</feature>
<feature type="region of interest" description="Disordered" evidence="1">
    <location>
        <begin position="1"/>
        <end position="141"/>
    </location>
</feature>
<proteinExistence type="predicted"/>
<sequence>MTDPNGEFRFDFQLGKQPAAGQPGVPEPPAPAPQPTQPAQPARQAAQPVQPAVPQPTQPTMTPQSAVPPMQFPTTQPTAAGAAWTAAQPAVPMPPAPATQPMEATQAFDPLAEAVPQPPQPQSYAQPTQAMPAASAPQTVPATQPMEATQAFDPLAATEAYDPFGQPTVQMAAGQTAAMPAADQPTMAYGQPGQPTATQPTMAMGVAEQGTPEDEQATQVFQPLQTPTEPRPLAGTGVPPVIPPTGNGLGSVGDAADDGKPKKPMAKGKVAGIVVAMVVVIALIVGGVLWFRSASGKNAAESCTQSQQDWQAASKALTDKVNEAKQAADSATGQVADDKTISSLNSAINAANGIIVDSKVSCPADAATSDLESNAKVFATAARRAAEQTKTIDDALKNLDKSKATKTANDLKADLKNTIASAQSTLNASAGQVQDDTVRTALQDAISNANNVASQDKPSQADVDNAKSQLEKAVADVNASIQAKQEADAAAAEAQRQAEEEARRQAEQQQQDEQNEQDEQNGQGQNQDQQSAGNGDNAGTTPFTD</sequence>
<dbReference type="Proteomes" id="UP000718821">
    <property type="component" value="Unassembled WGS sequence"/>
</dbReference>
<feature type="compositionally biased region" description="Low complexity" evidence="1">
    <location>
        <begin position="520"/>
        <end position="537"/>
    </location>
</feature>
<accession>A0A938WZ06</accession>
<dbReference type="RefSeq" id="WP_204469548.1">
    <property type="nucleotide sequence ID" value="NZ_JACLYU010000019.1"/>
</dbReference>
<evidence type="ECO:0000313" key="3">
    <source>
        <dbReference type="EMBL" id="MBM6700228.1"/>
    </source>
</evidence>
<reference evidence="3" key="2">
    <citation type="journal article" date="2021" name="Sci. Rep.">
        <title>The distribution of antibiotic resistance genes in chicken gut microbiota commensals.</title>
        <authorList>
            <person name="Juricova H."/>
            <person name="Matiasovicova J."/>
            <person name="Kubasova T."/>
            <person name="Cejkova D."/>
            <person name="Rychlik I."/>
        </authorList>
    </citation>
    <scope>NUCLEOTIDE SEQUENCE</scope>
    <source>
        <strain evidence="3">An836</strain>
    </source>
</reference>
<name>A0A938WZ06_9BIFI</name>
<feature type="region of interest" description="Disordered" evidence="1">
    <location>
        <begin position="481"/>
        <end position="545"/>
    </location>
</feature>
<dbReference type="EMBL" id="JACLYU010000019">
    <property type="protein sequence ID" value="MBM6700228.1"/>
    <property type="molecule type" value="Genomic_DNA"/>
</dbReference>
<keyword evidence="4" id="KW-1185">Reference proteome</keyword>
<evidence type="ECO:0008006" key="5">
    <source>
        <dbReference type="Google" id="ProtNLM"/>
    </source>
</evidence>
<feature type="region of interest" description="Disordered" evidence="1">
    <location>
        <begin position="449"/>
        <end position="468"/>
    </location>
</feature>
<keyword evidence="2" id="KW-1133">Transmembrane helix</keyword>
<feature type="transmembrane region" description="Helical" evidence="2">
    <location>
        <begin position="270"/>
        <end position="291"/>
    </location>
</feature>
<keyword evidence="2" id="KW-0472">Membrane</keyword>
<feature type="compositionally biased region" description="Low complexity" evidence="1">
    <location>
        <begin position="73"/>
        <end position="90"/>
    </location>
</feature>
<comment type="caution">
    <text evidence="3">The sequence shown here is derived from an EMBL/GenBank/DDBJ whole genome shotgun (WGS) entry which is preliminary data.</text>
</comment>
<reference evidence="3" key="1">
    <citation type="submission" date="2020-08" db="EMBL/GenBank/DDBJ databases">
        <authorList>
            <person name="Cejkova D."/>
            <person name="Kubasova T."/>
            <person name="Jahodarova E."/>
            <person name="Rychlik I."/>
        </authorList>
    </citation>
    <scope>NUCLEOTIDE SEQUENCE</scope>
    <source>
        <strain evidence="3">An836</strain>
    </source>
</reference>
<feature type="compositionally biased region" description="Basic and acidic residues" evidence="1">
    <location>
        <begin position="1"/>
        <end position="10"/>
    </location>
</feature>
<feature type="compositionally biased region" description="Low complexity" evidence="1">
    <location>
        <begin position="482"/>
        <end position="495"/>
    </location>
</feature>
<feature type="compositionally biased region" description="Low complexity" evidence="1">
    <location>
        <begin position="39"/>
        <end position="50"/>
    </location>
</feature>
<organism evidence="3 4">
    <name type="scientific">Bifidobacterium pullorum subsp. saeculare</name>
    <dbReference type="NCBI Taxonomy" id="78257"/>
    <lineage>
        <taxon>Bacteria</taxon>
        <taxon>Bacillati</taxon>
        <taxon>Actinomycetota</taxon>
        <taxon>Actinomycetes</taxon>
        <taxon>Bifidobacteriales</taxon>
        <taxon>Bifidobacteriaceae</taxon>
        <taxon>Bifidobacterium</taxon>
    </lineage>
</organism>
<feature type="compositionally biased region" description="Pro residues" evidence="1">
    <location>
        <begin position="25"/>
        <end position="38"/>
    </location>
</feature>
<evidence type="ECO:0000256" key="2">
    <source>
        <dbReference type="SAM" id="Phobius"/>
    </source>
</evidence>
<evidence type="ECO:0000256" key="1">
    <source>
        <dbReference type="SAM" id="MobiDB-lite"/>
    </source>
</evidence>
<feature type="compositionally biased region" description="Basic and acidic residues" evidence="1">
    <location>
        <begin position="496"/>
        <end position="506"/>
    </location>
</feature>